<evidence type="ECO:0000313" key="2">
    <source>
        <dbReference type="Proteomes" id="UP001341840"/>
    </source>
</evidence>
<reference evidence="1 2" key="1">
    <citation type="journal article" date="2023" name="Plants (Basel)">
        <title>Bridging the Gap: Combining Genomics and Transcriptomics Approaches to Understand Stylosanthes scabra, an Orphan Legume from the Brazilian Caatinga.</title>
        <authorList>
            <person name="Ferreira-Neto J.R.C."/>
            <person name="da Silva M.D."/>
            <person name="Binneck E."/>
            <person name="de Melo N.F."/>
            <person name="da Silva R.H."/>
            <person name="de Melo A.L.T.M."/>
            <person name="Pandolfi V."/>
            <person name="Bustamante F.O."/>
            <person name="Brasileiro-Vidal A.C."/>
            <person name="Benko-Iseppon A.M."/>
        </authorList>
    </citation>
    <scope>NUCLEOTIDE SEQUENCE [LARGE SCALE GENOMIC DNA]</scope>
    <source>
        <tissue evidence="1">Leaves</tissue>
    </source>
</reference>
<keyword evidence="2" id="KW-1185">Reference proteome</keyword>
<comment type="caution">
    <text evidence="1">The sequence shown here is derived from an EMBL/GenBank/DDBJ whole genome shotgun (WGS) entry which is preliminary data.</text>
</comment>
<protein>
    <submittedName>
        <fullName evidence="1">Uncharacterized protein</fullName>
    </submittedName>
</protein>
<evidence type="ECO:0000313" key="1">
    <source>
        <dbReference type="EMBL" id="MED6218897.1"/>
    </source>
</evidence>
<name>A0ABU6Z8J2_9FABA</name>
<organism evidence="1 2">
    <name type="scientific">Stylosanthes scabra</name>
    <dbReference type="NCBI Taxonomy" id="79078"/>
    <lineage>
        <taxon>Eukaryota</taxon>
        <taxon>Viridiplantae</taxon>
        <taxon>Streptophyta</taxon>
        <taxon>Embryophyta</taxon>
        <taxon>Tracheophyta</taxon>
        <taxon>Spermatophyta</taxon>
        <taxon>Magnoliopsida</taxon>
        <taxon>eudicotyledons</taxon>
        <taxon>Gunneridae</taxon>
        <taxon>Pentapetalae</taxon>
        <taxon>rosids</taxon>
        <taxon>fabids</taxon>
        <taxon>Fabales</taxon>
        <taxon>Fabaceae</taxon>
        <taxon>Papilionoideae</taxon>
        <taxon>50 kb inversion clade</taxon>
        <taxon>dalbergioids sensu lato</taxon>
        <taxon>Dalbergieae</taxon>
        <taxon>Pterocarpus clade</taxon>
        <taxon>Stylosanthes</taxon>
    </lineage>
</organism>
<sequence>MSQIDQTPRKKNLHYIRYQLAGWQTNPPFGVQLTFGAGVAWSLCLSSWLPRVTRYHWISAVTGSDLLSPGSQALVPCCHGEPPLVICTFHLTAETLWDSTH</sequence>
<dbReference type="EMBL" id="JASCZI010271990">
    <property type="protein sequence ID" value="MED6218897.1"/>
    <property type="molecule type" value="Genomic_DNA"/>
</dbReference>
<proteinExistence type="predicted"/>
<dbReference type="Proteomes" id="UP001341840">
    <property type="component" value="Unassembled WGS sequence"/>
</dbReference>
<accession>A0ABU6Z8J2</accession>
<gene>
    <name evidence="1" type="ORF">PIB30_030788</name>
</gene>